<dbReference type="GO" id="GO:0009245">
    <property type="term" value="P:lipid A biosynthetic process"/>
    <property type="evidence" value="ECO:0007669"/>
    <property type="project" value="TreeGrafter"/>
</dbReference>
<evidence type="ECO:0000259" key="3">
    <source>
        <dbReference type="Pfam" id="PF00149"/>
    </source>
</evidence>
<dbReference type="InterPro" id="IPR051158">
    <property type="entry name" value="Metallophosphoesterase_sf"/>
</dbReference>
<organism evidence="4 5">
    <name type="scientific">Propylenella binzhouense</name>
    <dbReference type="NCBI Taxonomy" id="2555902"/>
    <lineage>
        <taxon>Bacteria</taxon>
        <taxon>Pseudomonadati</taxon>
        <taxon>Pseudomonadota</taxon>
        <taxon>Alphaproteobacteria</taxon>
        <taxon>Hyphomicrobiales</taxon>
        <taxon>Propylenellaceae</taxon>
        <taxon>Propylenella</taxon>
    </lineage>
</organism>
<evidence type="ECO:0000313" key="5">
    <source>
        <dbReference type="Proteomes" id="UP000773614"/>
    </source>
</evidence>
<feature type="domain" description="Calcineurin-like phosphoesterase" evidence="3">
    <location>
        <begin position="102"/>
        <end position="261"/>
    </location>
</feature>
<keyword evidence="1" id="KW-0479">Metal-binding</keyword>
<keyword evidence="2" id="KW-0378">Hydrolase</keyword>
<dbReference type="InterPro" id="IPR029052">
    <property type="entry name" value="Metallo-depent_PP-like"/>
</dbReference>
<dbReference type="Gene3D" id="3.60.21.10">
    <property type="match status" value="1"/>
</dbReference>
<gene>
    <name evidence="4" type="ORF">E4O86_07340</name>
</gene>
<dbReference type="PANTHER" id="PTHR31302">
    <property type="entry name" value="TRANSMEMBRANE PROTEIN WITH METALLOPHOSPHOESTERASE DOMAIN-RELATED"/>
    <property type="match status" value="1"/>
</dbReference>
<evidence type="ECO:0000256" key="2">
    <source>
        <dbReference type="ARBA" id="ARBA00022801"/>
    </source>
</evidence>
<dbReference type="GO" id="GO:0016020">
    <property type="term" value="C:membrane"/>
    <property type="evidence" value="ECO:0007669"/>
    <property type="project" value="GOC"/>
</dbReference>
<dbReference type="PANTHER" id="PTHR31302:SF31">
    <property type="entry name" value="PHOSPHODIESTERASE YAEI"/>
    <property type="match status" value="1"/>
</dbReference>
<protein>
    <submittedName>
        <fullName evidence="4">Metallophosphoesterase</fullName>
    </submittedName>
</protein>
<dbReference type="InterPro" id="IPR004843">
    <property type="entry name" value="Calcineurin-like_PHP"/>
</dbReference>
<name>A0A964WT10_9HYPH</name>
<dbReference type="GO" id="GO:0008758">
    <property type="term" value="F:UDP-2,3-diacylglucosamine hydrolase activity"/>
    <property type="evidence" value="ECO:0007669"/>
    <property type="project" value="TreeGrafter"/>
</dbReference>
<dbReference type="Pfam" id="PF00149">
    <property type="entry name" value="Metallophos"/>
    <property type="match status" value="1"/>
</dbReference>
<evidence type="ECO:0000256" key="1">
    <source>
        <dbReference type="ARBA" id="ARBA00022723"/>
    </source>
</evidence>
<comment type="caution">
    <text evidence="4">The sequence shown here is derived from an EMBL/GenBank/DDBJ whole genome shotgun (WGS) entry which is preliminary data.</text>
</comment>
<proteinExistence type="predicted"/>
<evidence type="ECO:0000313" key="4">
    <source>
        <dbReference type="EMBL" id="MYZ47523.1"/>
    </source>
</evidence>
<dbReference type="Proteomes" id="UP000773614">
    <property type="component" value="Unassembled WGS sequence"/>
</dbReference>
<sequence length="326" mass="35264">MTGPRDAGPDEAAALAALERRIGARHFRERLRIEEAHERRHRGRRARLLHGEGLFSLRGLVETALRLSGLRARARRNASAVVLRENEVAIPHLPAAFEGYAILQISDLHYGPGMSPGLTAAIAGRVAPLAYDLCVLTGDYRRRTFGPWQDAADELARLRAHLAGTVYAVLGNHDTIRLVPAMEAAGYKLLLNEAVPIERAGAAIFLAGIEDAHDYRLEDFARATAGVPADAVSILLSHTPETYRAAAEAGFDLMLSGHTHGGQICLPGGIPVRTEARSPRRMAQGAWRFGRLAGYTATGAGTSLVDARLNCPPEVTLHRLRRAPAQ</sequence>
<dbReference type="SUPFAM" id="SSF56300">
    <property type="entry name" value="Metallo-dependent phosphatases"/>
    <property type="match status" value="1"/>
</dbReference>
<reference evidence="4" key="1">
    <citation type="submission" date="2019-03" db="EMBL/GenBank/DDBJ databases">
        <title>Afifella sp. nov., isolated from activated sludge.</title>
        <authorList>
            <person name="Li Q."/>
            <person name="Liu Y."/>
        </authorList>
    </citation>
    <scope>NUCLEOTIDE SEQUENCE</scope>
    <source>
        <strain evidence="4">L72</strain>
    </source>
</reference>
<accession>A0A964WT10</accession>
<dbReference type="AlphaFoldDB" id="A0A964WT10"/>
<dbReference type="OrthoDB" id="9780884at2"/>
<dbReference type="GO" id="GO:0046872">
    <property type="term" value="F:metal ion binding"/>
    <property type="evidence" value="ECO:0007669"/>
    <property type="project" value="UniProtKB-KW"/>
</dbReference>
<keyword evidence="5" id="KW-1185">Reference proteome</keyword>
<dbReference type="EMBL" id="SPKJ01000016">
    <property type="protein sequence ID" value="MYZ47523.1"/>
    <property type="molecule type" value="Genomic_DNA"/>
</dbReference>